<dbReference type="GO" id="GO:0046872">
    <property type="term" value="F:metal ion binding"/>
    <property type="evidence" value="ECO:0007669"/>
    <property type="project" value="UniProtKB-KW"/>
</dbReference>
<dbReference type="RefSeq" id="WP_138698058.1">
    <property type="nucleotide sequence ID" value="NZ_JBHSAZ010000025.1"/>
</dbReference>
<evidence type="ECO:0000256" key="2">
    <source>
        <dbReference type="HAMAP-Rule" id="MF_01820"/>
    </source>
</evidence>
<evidence type="ECO:0000256" key="1">
    <source>
        <dbReference type="ARBA" id="ARBA00022517"/>
    </source>
</evidence>
<protein>
    <recommendedName>
        <fullName evidence="2">Small ribosomal subunit biogenesis GTPase RsgA</fullName>
        <ecNumber evidence="2">3.6.1.-</ecNumber>
    </recommendedName>
</protein>
<keyword evidence="2" id="KW-0963">Cytoplasm</keyword>
<comment type="subcellular location">
    <subcellularLocation>
        <location evidence="2">Cytoplasm</location>
    </subcellularLocation>
</comment>
<comment type="caution">
    <text evidence="4">The sequence shown here is derived from an EMBL/GenBank/DDBJ whole genome shotgun (WGS) entry which is preliminary data.</text>
</comment>
<comment type="similarity">
    <text evidence="2">Belongs to the TRAFAC class YlqF/YawG GTPase family. RsgA subfamily.</text>
</comment>
<keyword evidence="2" id="KW-0479">Metal-binding</keyword>
<dbReference type="CDD" id="cd01854">
    <property type="entry name" value="YjeQ_EngC"/>
    <property type="match status" value="1"/>
</dbReference>
<keyword evidence="2" id="KW-0547">Nucleotide-binding</keyword>
<feature type="binding site" evidence="2">
    <location>
        <begin position="195"/>
        <end position="203"/>
    </location>
    <ligand>
        <name>GTP</name>
        <dbReference type="ChEBI" id="CHEBI:37565"/>
    </ligand>
</feature>
<comment type="cofactor">
    <cofactor evidence="2">
        <name>Zn(2+)</name>
        <dbReference type="ChEBI" id="CHEBI:29105"/>
    </cofactor>
    <text evidence="2">Binds 1 zinc ion per subunit.</text>
</comment>
<dbReference type="AlphaFoldDB" id="A0A5S4FBF9"/>
<organism evidence="4 5">
    <name type="scientific">Nonomuraea zeae</name>
    <dbReference type="NCBI Taxonomy" id="1642303"/>
    <lineage>
        <taxon>Bacteria</taxon>
        <taxon>Bacillati</taxon>
        <taxon>Actinomycetota</taxon>
        <taxon>Actinomycetes</taxon>
        <taxon>Streptosporangiales</taxon>
        <taxon>Streptosporangiaceae</taxon>
        <taxon>Nonomuraea</taxon>
    </lineage>
</organism>
<keyword evidence="2" id="KW-0342">GTP-binding</keyword>
<dbReference type="GO" id="GO:0003924">
    <property type="term" value="F:GTPase activity"/>
    <property type="evidence" value="ECO:0007669"/>
    <property type="project" value="UniProtKB-UniRule"/>
</dbReference>
<comment type="function">
    <text evidence="2">One of several proteins that assist in the late maturation steps of the functional core of the 30S ribosomal subunit. Helps release RbfA from mature subunits. May play a role in the assembly of ribosomal proteins into the subunit. Circularly permuted GTPase that catalyzes slow GTP hydrolysis, GTPase activity is stimulated by the 30S ribosomal subunit.</text>
</comment>
<dbReference type="GO" id="GO:0019843">
    <property type="term" value="F:rRNA binding"/>
    <property type="evidence" value="ECO:0007669"/>
    <property type="project" value="UniProtKB-KW"/>
</dbReference>
<keyword evidence="2" id="KW-0699">rRNA-binding</keyword>
<dbReference type="SUPFAM" id="SSF52540">
    <property type="entry name" value="P-loop containing nucleoside triphosphate hydrolases"/>
    <property type="match status" value="1"/>
</dbReference>
<evidence type="ECO:0000259" key="3">
    <source>
        <dbReference type="PROSITE" id="PS50936"/>
    </source>
</evidence>
<dbReference type="Pfam" id="PF03193">
    <property type="entry name" value="RsgA_GTPase"/>
    <property type="match status" value="1"/>
</dbReference>
<feature type="binding site" evidence="2">
    <location>
        <position position="281"/>
    </location>
    <ligand>
        <name>Zn(2+)</name>
        <dbReference type="ChEBI" id="CHEBI:29105"/>
    </ligand>
</feature>
<dbReference type="EC" id="3.6.1.-" evidence="2"/>
<sequence>MPDWTYGLAALGWPDGVAWPRRNSAPARIATVHGSIAEACVVDPGRETGWVRHGGVRLGGSLAVTPVAGDWTVLSGDEVVEVLPRRTSLTRPSPSGRGVQTLAANVDTVVVTVPVDRGLNQRMVERLTVMAWDSGGRPVLALTKCDACADVPEAISAAESLVPGVEVVATSSVTGGGVERLRELMAPGTTATLLGASGAGKTSLLNVLGDRDERVAAVARDGEGRHTTTTRRLHPLTGGGVLIDLPGIRALDVSAGREAITDVFSEITELARRCRFADCSHEHEPGCAVRQAVASGRIPKRRLDAWDALHRQLAHEARKHDPVARAAEKAKWKAVSKEIRRRERG</sequence>
<proteinExistence type="inferred from homology"/>
<keyword evidence="1 2" id="KW-0690">Ribosome biogenesis</keyword>
<keyword evidence="2" id="KW-0378">Hydrolase</keyword>
<dbReference type="InterPro" id="IPR027417">
    <property type="entry name" value="P-loop_NTPase"/>
</dbReference>
<dbReference type="InterPro" id="IPR010914">
    <property type="entry name" value="RsgA_GTPase_dom"/>
</dbReference>
<keyword evidence="5" id="KW-1185">Reference proteome</keyword>
<dbReference type="InterPro" id="IPR004881">
    <property type="entry name" value="Ribosome_biogen_GTPase_RsgA"/>
</dbReference>
<dbReference type="GO" id="GO:0042274">
    <property type="term" value="P:ribosomal small subunit biogenesis"/>
    <property type="evidence" value="ECO:0007669"/>
    <property type="project" value="UniProtKB-UniRule"/>
</dbReference>
<accession>A0A5S4FBF9</accession>
<name>A0A5S4FBF9_9ACTN</name>
<keyword evidence="2" id="KW-0862">Zinc</keyword>
<dbReference type="PANTHER" id="PTHR32120">
    <property type="entry name" value="SMALL RIBOSOMAL SUBUNIT BIOGENESIS GTPASE RSGA"/>
    <property type="match status" value="1"/>
</dbReference>
<feature type="binding site" evidence="2">
    <location>
        <position position="287"/>
    </location>
    <ligand>
        <name>Zn(2+)</name>
        <dbReference type="ChEBI" id="CHEBI:29105"/>
    </ligand>
</feature>
<evidence type="ECO:0000313" key="4">
    <source>
        <dbReference type="EMBL" id="TMR15056.1"/>
    </source>
</evidence>
<dbReference type="EMBL" id="VCKX01000398">
    <property type="protein sequence ID" value="TMR15056.1"/>
    <property type="molecule type" value="Genomic_DNA"/>
</dbReference>
<dbReference type="GO" id="GO:0005525">
    <property type="term" value="F:GTP binding"/>
    <property type="evidence" value="ECO:0007669"/>
    <property type="project" value="UniProtKB-UniRule"/>
</dbReference>
<dbReference type="PROSITE" id="PS50936">
    <property type="entry name" value="ENGC_GTPASE"/>
    <property type="match status" value="1"/>
</dbReference>
<dbReference type="NCBIfam" id="TIGR00157">
    <property type="entry name" value="ribosome small subunit-dependent GTPase A"/>
    <property type="match status" value="1"/>
</dbReference>
<dbReference type="Gene3D" id="1.10.40.50">
    <property type="entry name" value="Probable gtpase engc, domain 3"/>
    <property type="match status" value="1"/>
</dbReference>
<dbReference type="Gene3D" id="3.40.50.300">
    <property type="entry name" value="P-loop containing nucleotide triphosphate hydrolases"/>
    <property type="match status" value="1"/>
</dbReference>
<feature type="domain" description="EngC GTPase" evidence="3">
    <location>
        <begin position="104"/>
        <end position="249"/>
    </location>
</feature>
<reference evidence="4 5" key="1">
    <citation type="submission" date="2019-05" db="EMBL/GenBank/DDBJ databases">
        <title>Draft genome sequence of Nonomuraea zeae DSM 100528.</title>
        <authorList>
            <person name="Saricaoglu S."/>
            <person name="Isik K."/>
        </authorList>
    </citation>
    <scope>NUCLEOTIDE SEQUENCE [LARGE SCALE GENOMIC DNA]</scope>
    <source>
        <strain evidence="4 5">DSM 100528</strain>
    </source>
</reference>
<dbReference type="Proteomes" id="UP000306628">
    <property type="component" value="Unassembled WGS sequence"/>
</dbReference>
<feature type="binding site" evidence="2">
    <location>
        <position position="279"/>
    </location>
    <ligand>
        <name>Zn(2+)</name>
        <dbReference type="ChEBI" id="CHEBI:29105"/>
    </ligand>
</feature>
<feature type="binding site" evidence="2">
    <location>
        <position position="274"/>
    </location>
    <ligand>
        <name>Zn(2+)</name>
        <dbReference type="ChEBI" id="CHEBI:29105"/>
    </ligand>
</feature>
<dbReference type="HAMAP" id="MF_01820">
    <property type="entry name" value="GTPase_RsgA"/>
    <property type="match status" value="1"/>
</dbReference>
<feature type="binding site" evidence="2">
    <location>
        <begin position="143"/>
        <end position="146"/>
    </location>
    <ligand>
        <name>GTP</name>
        <dbReference type="ChEBI" id="CHEBI:37565"/>
    </ligand>
</feature>
<keyword evidence="2" id="KW-0694">RNA-binding</keyword>
<dbReference type="GO" id="GO:0005737">
    <property type="term" value="C:cytoplasm"/>
    <property type="evidence" value="ECO:0007669"/>
    <property type="project" value="UniProtKB-SubCell"/>
</dbReference>
<comment type="subunit">
    <text evidence="2">Monomer. Associates with 30S ribosomal subunit, binds 16S rRNA.</text>
</comment>
<evidence type="ECO:0000313" key="5">
    <source>
        <dbReference type="Proteomes" id="UP000306628"/>
    </source>
</evidence>
<dbReference type="OrthoDB" id="9809485at2"/>
<gene>
    <name evidence="2 4" type="primary">rsgA</name>
    <name evidence="4" type="ORF">ETD85_56325</name>
</gene>
<dbReference type="PANTHER" id="PTHR32120:SF10">
    <property type="entry name" value="SMALL RIBOSOMAL SUBUNIT BIOGENESIS GTPASE RSGA"/>
    <property type="match status" value="1"/>
</dbReference>